<dbReference type="InterPro" id="IPR052162">
    <property type="entry name" value="Sensor_kinase/Photoreceptor"/>
</dbReference>
<dbReference type="InterPro" id="IPR013767">
    <property type="entry name" value="PAS_fold"/>
</dbReference>
<dbReference type="Pfam" id="PF08448">
    <property type="entry name" value="PAS_4"/>
    <property type="match status" value="3"/>
</dbReference>
<dbReference type="CDD" id="cd00075">
    <property type="entry name" value="HATPase"/>
    <property type="match status" value="1"/>
</dbReference>
<evidence type="ECO:0000313" key="11">
    <source>
        <dbReference type="Proteomes" id="UP000199079"/>
    </source>
</evidence>
<evidence type="ECO:0000259" key="7">
    <source>
        <dbReference type="PROSITE" id="PS50109"/>
    </source>
</evidence>
<dbReference type="SMART" id="SM00091">
    <property type="entry name" value="PAS"/>
    <property type="match status" value="4"/>
</dbReference>
<dbReference type="PRINTS" id="PR00344">
    <property type="entry name" value="BCTRLSENSOR"/>
</dbReference>
<feature type="domain" description="Histidine kinase" evidence="7">
    <location>
        <begin position="984"/>
        <end position="1191"/>
    </location>
</feature>
<dbReference type="InterPro" id="IPR003018">
    <property type="entry name" value="GAF"/>
</dbReference>
<dbReference type="PROSITE" id="PS50113">
    <property type="entry name" value="PAC"/>
    <property type="match status" value="3"/>
</dbReference>
<dbReference type="SMART" id="SM00065">
    <property type="entry name" value="GAF"/>
    <property type="match status" value="2"/>
</dbReference>
<dbReference type="OrthoDB" id="106630at2157"/>
<protein>
    <recommendedName>
        <fullName evidence="2">histidine kinase</fullName>
        <ecNumber evidence="2">2.7.13.3</ecNumber>
    </recommendedName>
</protein>
<dbReference type="Proteomes" id="UP000199079">
    <property type="component" value="Unassembled WGS sequence"/>
</dbReference>
<dbReference type="SUPFAM" id="SSF55785">
    <property type="entry name" value="PYP-like sensor domain (PAS domain)"/>
    <property type="match status" value="4"/>
</dbReference>
<dbReference type="InterPro" id="IPR029016">
    <property type="entry name" value="GAF-like_dom_sf"/>
</dbReference>
<dbReference type="PANTHER" id="PTHR43304:SF1">
    <property type="entry name" value="PAC DOMAIN-CONTAINING PROTEIN"/>
    <property type="match status" value="1"/>
</dbReference>
<dbReference type="Gene3D" id="3.30.565.10">
    <property type="entry name" value="Histidine kinase-like ATPase, C-terminal domain"/>
    <property type="match status" value="1"/>
</dbReference>
<keyword evidence="11" id="KW-1185">Reference proteome</keyword>
<dbReference type="Pfam" id="PF01590">
    <property type="entry name" value="GAF"/>
    <property type="match status" value="1"/>
</dbReference>
<comment type="catalytic activity">
    <reaction evidence="1">
        <text>ATP + protein L-histidine = ADP + protein N-phospho-L-histidine.</text>
        <dbReference type="EC" id="2.7.13.3"/>
    </reaction>
</comment>
<dbReference type="SMART" id="SM00086">
    <property type="entry name" value="PAC"/>
    <property type="match status" value="3"/>
</dbReference>
<dbReference type="InterPro" id="IPR036890">
    <property type="entry name" value="HATPase_C_sf"/>
</dbReference>
<evidence type="ECO:0000256" key="3">
    <source>
        <dbReference type="ARBA" id="ARBA00022553"/>
    </source>
</evidence>
<feature type="domain" description="PAC" evidence="9">
    <location>
        <begin position="921"/>
        <end position="973"/>
    </location>
</feature>
<dbReference type="PROSITE" id="PS50112">
    <property type="entry name" value="PAS"/>
    <property type="match status" value="2"/>
</dbReference>
<feature type="domain" description="PAC" evidence="9">
    <location>
        <begin position="329"/>
        <end position="380"/>
    </location>
</feature>
<dbReference type="InterPro" id="IPR000700">
    <property type="entry name" value="PAS-assoc_C"/>
</dbReference>
<dbReference type="PANTHER" id="PTHR43304">
    <property type="entry name" value="PHYTOCHROME-LIKE PROTEIN CPH1"/>
    <property type="match status" value="1"/>
</dbReference>
<dbReference type="SUPFAM" id="SSF55781">
    <property type="entry name" value="GAF domain-like"/>
    <property type="match status" value="2"/>
</dbReference>
<keyword evidence="4" id="KW-0808">Transferase</keyword>
<dbReference type="SUPFAM" id="SSF55874">
    <property type="entry name" value="ATPase domain of HSP90 chaperone/DNA topoisomerase II/histidine kinase"/>
    <property type="match status" value="1"/>
</dbReference>
<dbReference type="InterPro" id="IPR001610">
    <property type="entry name" value="PAC"/>
</dbReference>
<evidence type="ECO:0000259" key="8">
    <source>
        <dbReference type="PROSITE" id="PS50112"/>
    </source>
</evidence>
<dbReference type="Pfam" id="PF00989">
    <property type="entry name" value="PAS"/>
    <property type="match status" value="1"/>
</dbReference>
<dbReference type="Pfam" id="PF13185">
    <property type="entry name" value="GAF_2"/>
    <property type="match status" value="1"/>
</dbReference>
<dbReference type="InterPro" id="IPR013656">
    <property type="entry name" value="PAS_4"/>
</dbReference>
<proteinExistence type="predicted"/>
<dbReference type="NCBIfam" id="TIGR00229">
    <property type="entry name" value="sensory_box"/>
    <property type="match status" value="3"/>
</dbReference>
<dbReference type="AlphaFoldDB" id="A0A1H3FM19"/>
<dbReference type="GO" id="GO:0006355">
    <property type="term" value="P:regulation of DNA-templated transcription"/>
    <property type="evidence" value="ECO:0007669"/>
    <property type="project" value="InterPro"/>
</dbReference>
<evidence type="ECO:0000256" key="1">
    <source>
        <dbReference type="ARBA" id="ARBA00000085"/>
    </source>
</evidence>
<dbReference type="RefSeq" id="WP_176819431.1">
    <property type="nucleotide sequence ID" value="NZ_FNPC01000002.1"/>
</dbReference>
<feature type="compositionally biased region" description="Basic and acidic residues" evidence="6">
    <location>
        <begin position="62"/>
        <end position="77"/>
    </location>
</feature>
<dbReference type="InterPro" id="IPR035965">
    <property type="entry name" value="PAS-like_dom_sf"/>
</dbReference>
<feature type="domain" description="PAS" evidence="8">
    <location>
        <begin position="151"/>
        <end position="214"/>
    </location>
</feature>
<dbReference type="CDD" id="cd00130">
    <property type="entry name" value="PAS"/>
    <property type="match status" value="2"/>
</dbReference>
<feature type="domain" description="PAC" evidence="9">
    <location>
        <begin position="617"/>
        <end position="671"/>
    </location>
</feature>
<organism evidence="10 11">
    <name type="scientific">Halopenitus persicus</name>
    <dbReference type="NCBI Taxonomy" id="1048396"/>
    <lineage>
        <taxon>Archaea</taxon>
        <taxon>Methanobacteriati</taxon>
        <taxon>Methanobacteriota</taxon>
        <taxon>Stenosarchaea group</taxon>
        <taxon>Halobacteria</taxon>
        <taxon>Halobacteriales</taxon>
        <taxon>Haloferacaceae</taxon>
        <taxon>Halopenitus</taxon>
    </lineage>
</organism>
<evidence type="ECO:0000256" key="2">
    <source>
        <dbReference type="ARBA" id="ARBA00012438"/>
    </source>
</evidence>
<dbReference type="InterPro" id="IPR005467">
    <property type="entry name" value="His_kinase_dom"/>
</dbReference>
<sequence>MTENRHEWALSVSDLTTFVSGAVLVVDGEGRLRRADEEATALFGLESGRSGRPSMPTFYDADGDRLPPEKRPTDRAVETGTPVENVECVVETADGRRRVVVDAAPLAGGGTETRRGAVLTVDPVTGTDQDGTDGPHTSAHHVDPPPEPETVLERATDAFVALDDESRFTYVNEAAERLLETAESELLGTRVREAIPGTEDAEIQDRIEAVRRTGEPQRVELHDEVLDRRLAARIYPDDDGLRVYFRDVTERENRKRELEQYERIVETIDDGVYVMDEEGRFVMVNDAYTELTGYDEAELLGEPGTKVVSEETAERARRLHDELAGGESARLEATVETASGEEIQAEATFTLLETDDGTNKRIGVVRDVSERKARERELATRSRQQAAVADLGRRAVQPEGLDAFLDRATRVVADVLDTDYCKVLDLDAGAEELLLRNGVGWDPGAVGEATVSATENLSQAAYTLGQREPVVIENLAADDRIDGPDLLTDHDVVSGVSVIIGSVEDPWGILGTHDTDRRSFAEHDVEFVRSVATLIASVIENHERRRRIEESRERYRTLVDNFPNGAVTLVDDDLRYSLVGGTILSDLPMTADALEGEAVRDVLSDALAEELVPEYEATLEGERRSCVTENDGVVRKIHTVPVRDEAGAVTAAMAISQDVTERRKREQRLREQREQLDVLAEINVLVQDLSEAVVEQSHVTDVQSTIRAHLERSRFYAASWIGEVGPDRATIEPVAGSDAATLPLDPPLSIESDAASPTALAARRGDTQVVSNLDDRADGEDAAWAGPLADRGFESMAAIPLNFEDTLYGVLTVYTDRDAIPDRERRSLDRLGTIVAHAIRSVTREEQLRRSEERYRTLAENIPGGSVAMVDTDCTVQAIAGGLVDDLDLDPPAFRGRRPTDVETLSDESGRRLEDALEAALRGERRSIDMRNETGAFELRTLPVRKEDDEIVGAMALVRDVTDRVERTEALQYERERLEFLIRLVRHNLLNSLNLVDARLAMVEGSVEADVVEHLETAKNRTTEMIDLVETIRGLTRVMAGDEPDDLEAIPVDELLADQVESAAITFPDAEFETDSLPTTEVMTDGLLEEAVENVIHNAVQHNDESTPRVSVTASADEDAVTVSIADNGPGIPDHLVESVFERGAKGFENPGTGFGLHIVREVVESYGGSVAVDDNDPEGAIVRLTLPRAT</sequence>
<evidence type="ECO:0000313" key="10">
    <source>
        <dbReference type="EMBL" id="SDX91428.1"/>
    </source>
</evidence>
<dbReference type="InterPro" id="IPR003594">
    <property type="entry name" value="HATPase_dom"/>
</dbReference>
<keyword evidence="5" id="KW-0418">Kinase</keyword>
<evidence type="ECO:0000259" key="9">
    <source>
        <dbReference type="PROSITE" id="PS50113"/>
    </source>
</evidence>
<evidence type="ECO:0000256" key="4">
    <source>
        <dbReference type="ARBA" id="ARBA00022679"/>
    </source>
</evidence>
<dbReference type="Gene3D" id="3.30.450.40">
    <property type="match status" value="2"/>
</dbReference>
<feature type="region of interest" description="Disordered" evidence="6">
    <location>
        <begin position="46"/>
        <end position="79"/>
    </location>
</feature>
<dbReference type="Pfam" id="PF02518">
    <property type="entry name" value="HATPase_c"/>
    <property type="match status" value="1"/>
</dbReference>
<accession>A0A1H3FM19</accession>
<dbReference type="InterPro" id="IPR000014">
    <property type="entry name" value="PAS"/>
</dbReference>
<dbReference type="Gene3D" id="3.30.450.20">
    <property type="entry name" value="PAS domain"/>
    <property type="match status" value="5"/>
</dbReference>
<dbReference type="EC" id="2.7.13.3" evidence="2"/>
<dbReference type="GO" id="GO:0004673">
    <property type="term" value="F:protein histidine kinase activity"/>
    <property type="evidence" value="ECO:0007669"/>
    <property type="project" value="UniProtKB-EC"/>
</dbReference>
<feature type="domain" description="PAS" evidence="8">
    <location>
        <begin position="257"/>
        <end position="327"/>
    </location>
</feature>
<gene>
    <name evidence="10" type="ORF">SAMN05216564_10298</name>
</gene>
<evidence type="ECO:0000256" key="5">
    <source>
        <dbReference type="ARBA" id="ARBA00022777"/>
    </source>
</evidence>
<reference evidence="11" key="1">
    <citation type="submission" date="2016-10" db="EMBL/GenBank/DDBJ databases">
        <authorList>
            <person name="Varghese N."/>
            <person name="Submissions S."/>
        </authorList>
    </citation>
    <scope>NUCLEOTIDE SEQUENCE [LARGE SCALE GENOMIC DNA]</scope>
    <source>
        <strain evidence="11">DC30,IBRC 10041,KCTC 4046</strain>
    </source>
</reference>
<dbReference type="EMBL" id="FNPC01000002">
    <property type="protein sequence ID" value="SDX91428.1"/>
    <property type="molecule type" value="Genomic_DNA"/>
</dbReference>
<dbReference type="InterPro" id="IPR004358">
    <property type="entry name" value="Sig_transdc_His_kin-like_C"/>
</dbReference>
<dbReference type="PROSITE" id="PS50109">
    <property type="entry name" value="HIS_KIN"/>
    <property type="match status" value="1"/>
</dbReference>
<evidence type="ECO:0000256" key="6">
    <source>
        <dbReference type="SAM" id="MobiDB-lite"/>
    </source>
</evidence>
<name>A0A1H3FM19_9EURY</name>
<feature type="region of interest" description="Disordered" evidence="6">
    <location>
        <begin position="122"/>
        <end position="149"/>
    </location>
</feature>
<keyword evidence="3" id="KW-0597">Phosphoprotein</keyword>
<dbReference type="SMART" id="SM00387">
    <property type="entry name" value="HATPase_c"/>
    <property type="match status" value="1"/>
</dbReference>